<organism evidence="1 2">
    <name type="scientific">Schistosoma mattheei</name>
    <dbReference type="NCBI Taxonomy" id="31246"/>
    <lineage>
        <taxon>Eukaryota</taxon>
        <taxon>Metazoa</taxon>
        <taxon>Spiralia</taxon>
        <taxon>Lophotrochozoa</taxon>
        <taxon>Platyhelminthes</taxon>
        <taxon>Trematoda</taxon>
        <taxon>Digenea</taxon>
        <taxon>Strigeidida</taxon>
        <taxon>Schistosomatoidea</taxon>
        <taxon>Schistosomatidae</taxon>
        <taxon>Schistosoma</taxon>
    </lineage>
</organism>
<sequence>MRDSLCLLLPFHHPSFLFYTDLSNNLDSLWLSITKKNVKKYHGILIYHRTKKNFFFVYICDGNREHKYHRRYNAKECQYFTNT</sequence>
<accession>A0AA85BF23</accession>
<dbReference type="AlphaFoldDB" id="A0AA85BF23"/>
<dbReference type="WBParaSite" id="SMTH1_46490.1">
    <property type="protein sequence ID" value="SMTH1_46490.1"/>
    <property type="gene ID" value="SMTH1_46490"/>
</dbReference>
<evidence type="ECO:0000313" key="1">
    <source>
        <dbReference type="Proteomes" id="UP000050791"/>
    </source>
</evidence>
<reference evidence="2" key="1">
    <citation type="submission" date="2023-11" db="UniProtKB">
        <authorList>
            <consortium name="WormBaseParasite"/>
        </authorList>
    </citation>
    <scope>IDENTIFICATION</scope>
</reference>
<name>A0AA85BF23_9TREM</name>
<dbReference type="Proteomes" id="UP000050791">
    <property type="component" value="Unassembled WGS sequence"/>
</dbReference>
<protein>
    <submittedName>
        <fullName evidence="2">Uncharacterized protein</fullName>
    </submittedName>
</protein>
<evidence type="ECO:0000313" key="2">
    <source>
        <dbReference type="WBParaSite" id="SMTH1_46490.1"/>
    </source>
</evidence>
<proteinExistence type="predicted"/>